<dbReference type="OrthoDB" id="1997944at2"/>
<proteinExistence type="predicted"/>
<evidence type="ECO:0000313" key="4">
    <source>
        <dbReference type="Proteomes" id="UP000184278"/>
    </source>
</evidence>
<keyword evidence="2" id="KW-0732">Signal</keyword>
<dbReference type="Proteomes" id="UP000184278">
    <property type="component" value="Unassembled WGS sequence"/>
</dbReference>
<organism evidence="3 4">
    <name type="scientific">Butyrivibrio fibrisolvens DSM 3071</name>
    <dbReference type="NCBI Taxonomy" id="1121131"/>
    <lineage>
        <taxon>Bacteria</taxon>
        <taxon>Bacillati</taxon>
        <taxon>Bacillota</taxon>
        <taxon>Clostridia</taxon>
        <taxon>Lachnospirales</taxon>
        <taxon>Lachnospiraceae</taxon>
        <taxon>Butyrivibrio</taxon>
    </lineage>
</organism>
<feature type="region of interest" description="Disordered" evidence="1">
    <location>
        <begin position="29"/>
        <end position="79"/>
    </location>
</feature>
<evidence type="ECO:0000313" key="3">
    <source>
        <dbReference type="EMBL" id="SHI22210.1"/>
    </source>
</evidence>
<dbReference type="STRING" id="1121131.SAMN02745229_02158"/>
<keyword evidence="4" id="KW-1185">Reference proteome</keyword>
<dbReference type="GeneID" id="89509678"/>
<evidence type="ECO:0000256" key="1">
    <source>
        <dbReference type="SAM" id="MobiDB-lite"/>
    </source>
</evidence>
<accession>A0A1M5ZDA7</accession>
<dbReference type="AlphaFoldDB" id="A0A1M5ZDA7"/>
<dbReference type="EMBL" id="FQXK01000017">
    <property type="protein sequence ID" value="SHI22210.1"/>
    <property type="molecule type" value="Genomic_DNA"/>
</dbReference>
<protein>
    <recommendedName>
        <fullName evidence="5">WG containing repeat-containing protein</fullName>
    </recommendedName>
</protein>
<gene>
    <name evidence="3" type="ORF">SAMN02745229_02158</name>
</gene>
<feature type="signal peptide" evidence="2">
    <location>
        <begin position="1"/>
        <end position="25"/>
    </location>
</feature>
<dbReference type="RefSeq" id="WP_073387661.1">
    <property type="nucleotide sequence ID" value="NZ_FQXK01000017.1"/>
</dbReference>
<name>A0A1M5ZDA7_BUTFI</name>
<reference evidence="4" key="1">
    <citation type="submission" date="2016-11" db="EMBL/GenBank/DDBJ databases">
        <authorList>
            <person name="Varghese N."/>
            <person name="Submissions S."/>
        </authorList>
    </citation>
    <scope>NUCLEOTIDE SEQUENCE [LARGE SCALE GENOMIC DNA]</scope>
    <source>
        <strain evidence="4">DSM 3071</strain>
    </source>
</reference>
<feature type="compositionally biased region" description="Basic and acidic residues" evidence="1">
    <location>
        <begin position="31"/>
        <end position="40"/>
    </location>
</feature>
<feature type="compositionally biased region" description="Acidic residues" evidence="1">
    <location>
        <begin position="58"/>
        <end position="76"/>
    </location>
</feature>
<evidence type="ECO:0008006" key="5">
    <source>
        <dbReference type="Google" id="ProtNLM"/>
    </source>
</evidence>
<sequence>MSRKVIALILMSTITCCLLSGCKSASLTVSDKNDETKSEKDADEEDAEKSEEKSEETSEKEEEEKEEEEKETDEAQSTEGYDLYSALSGQEFELSSVNPYDSNYRTWIEFKEDGSFSGSFLKDYYVESEDGEEDGETDGSFTGQLGKCTQVDQYTWTADIEEITYEVPANAPSEYSNASGLEGFENGSTEMTFYLPGKDIEELPDDVNTWLFGNDFGALVGYDMDWVSDAPQDLPFYVISTDDGCFSGRNVSGKNELYIKNKAKLPGIINQELTINSDGTYTCIDADEDGNIKFINTCFEYDGFDVDVEECIQKIYGDIDYEYINIYGNGGEYDNDEWIYKPDWKWLNGLKTKMAIWSSYDGDSYVSYQARFISPYIDDDRYVFAYVVEVHSASEVIDAETAYMALGSLTFSGREDEISCAGGTDKEPYTELLIYCLRGQGQSLLGDEVEFVFEDDTDKIEEYGLDPDDFYNDYQIGGYDSVYDEYEISSQCVIYVQYAPDGMHRFLTIEEFNSYVPEYDIEGGRLMNIVLDKDGKVILIKEPYTP</sequence>
<feature type="chain" id="PRO_5013291178" description="WG containing repeat-containing protein" evidence="2">
    <location>
        <begin position="26"/>
        <end position="546"/>
    </location>
</feature>
<evidence type="ECO:0000256" key="2">
    <source>
        <dbReference type="SAM" id="SignalP"/>
    </source>
</evidence>
<dbReference type="PROSITE" id="PS51257">
    <property type="entry name" value="PROKAR_LIPOPROTEIN"/>
    <property type="match status" value="1"/>
</dbReference>